<keyword evidence="3" id="KW-1185">Reference proteome</keyword>
<reference evidence="2 3" key="1">
    <citation type="submission" date="2019-01" db="EMBL/GenBank/DDBJ databases">
        <title>Genome Assembly of Collichthys lucidus.</title>
        <authorList>
            <person name="Cai M."/>
            <person name="Xiao S."/>
        </authorList>
    </citation>
    <scope>NUCLEOTIDE SEQUENCE [LARGE SCALE GENOMIC DNA]</scope>
    <source>
        <strain evidence="2">JT15FE1705JMU</strain>
        <tissue evidence="2">Muscle</tissue>
    </source>
</reference>
<feature type="region of interest" description="Disordered" evidence="1">
    <location>
        <begin position="1"/>
        <end position="20"/>
    </location>
</feature>
<evidence type="ECO:0000256" key="1">
    <source>
        <dbReference type="SAM" id="MobiDB-lite"/>
    </source>
</evidence>
<protein>
    <submittedName>
        <fullName evidence="2">Uncharacterized protein</fullName>
    </submittedName>
</protein>
<accession>A0A4U5V2R5</accession>
<dbReference type="AlphaFoldDB" id="A0A4U5V2R5"/>
<sequence length="80" mass="8622">MSGGSIQIRLNKRTPSHLESFEKTHTVEEEEEGTLHQRGTYALAHAKSGESAAAGSEDEECNGIVCKIAVKALVERDDAP</sequence>
<gene>
    <name evidence="2" type="ORF">D9C73_015985</name>
</gene>
<name>A0A4U5V2R5_COLLU</name>
<proteinExistence type="predicted"/>
<dbReference type="EMBL" id="CM014091">
    <property type="protein sequence ID" value="TKS81879.1"/>
    <property type="molecule type" value="Genomic_DNA"/>
</dbReference>
<organism evidence="2 3">
    <name type="scientific">Collichthys lucidus</name>
    <name type="common">Big head croaker</name>
    <name type="synonym">Sciaena lucida</name>
    <dbReference type="NCBI Taxonomy" id="240159"/>
    <lineage>
        <taxon>Eukaryota</taxon>
        <taxon>Metazoa</taxon>
        <taxon>Chordata</taxon>
        <taxon>Craniata</taxon>
        <taxon>Vertebrata</taxon>
        <taxon>Euteleostomi</taxon>
        <taxon>Actinopterygii</taxon>
        <taxon>Neopterygii</taxon>
        <taxon>Teleostei</taxon>
        <taxon>Neoteleostei</taxon>
        <taxon>Acanthomorphata</taxon>
        <taxon>Eupercaria</taxon>
        <taxon>Sciaenidae</taxon>
        <taxon>Collichthys</taxon>
    </lineage>
</organism>
<dbReference type="Proteomes" id="UP000298787">
    <property type="component" value="Chromosome 14"/>
</dbReference>
<evidence type="ECO:0000313" key="2">
    <source>
        <dbReference type="EMBL" id="TKS81879.1"/>
    </source>
</evidence>
<evidence type="ECO:0000313" key="3">
    <source>
        <dbReference type="Proteomes" id="UP000298787"/>
    </source>
</evidence>